<dbReference type="Proteomes" id="UP000663827">
    <property type="component" value="Unassembled WGS sequence"/>
</dbReference>
<sequence>MSWFVSARLPSAPTPGASPYLHDKVTITKRAALGLEALTRIPWAGSQEEAAPFFDWCRRHANSTIQLMQLRKERVSPFFHEYITFRLNDRAGCFRIDRRQRSDIRSPMKCTEDTGVEAFDSIEEIVDMEDSMYNPSDCLVHVDFATDVYLCLITDFCMAVSKHEKAQVYTVQRYNCYFYAQSMILYVLCWAHGWTGKHIWSTNNSAFGSQNVFPLDVLERISGIAIRISENRPETYYKHEGDIISSDSPLPSREDQPSIWRELWTASRALRGKPMDSPQGSMQESTIGDLQKYLSEFIYAHGVRVEQHKALLNCTARNVEDDVKKAIDQIWENSMKRVPMILRWRNVGHEIWYYKLVAISFEL</sequence>
<organism evidence="1 2">
    <name type="scientific">Rhizoctonia solani</name>
    <dbReference type="NCBI Taxonomy" id="456999"/>
    <lineage>
        <taxon>Eukaryota</taxon>
        <taxon>Fungi</taxon>
        <taxon>Dikarya</taxon>
        <taxon>Basidiomycota</taxon>
        <taxon>Agaricomycotina</taxon>
        <taxon>Agaricomycetes</taxon>
        <taxon>Cantharellales</taxon>
        <taxon>Ceratobasidiaceae</taxon>
        <taxon>Rhizoctonia</taxon>
    </lineage>
</organism>
<evidence type="ECO:0000313" key="1">
    <source>
        <dbReference type="EMBL" id="CAE7168174.1"/>
    </source>
</evidence>
<dbReference type="EMBL" id="CAJNJQ010002180">
    <property type="protein sequence ID" value="CAE7168174.1"/>
    <property type="molecule type" value="Genomic_DNA"/>
</dbReference>
<proteinExistence type="predicted"/>
<name>A0A8H3E438_9AGAM</name>
<accession>A0A8H3E438</accession>
<gene>
    <name evidence="1" type="ORF">RDB_LOCUS102808</name>
</gene>
<comment type="caution">
    <text evidence="1">The sequence shown here is derived from an EMBL/GenBank/DDBJ whole genome shotgun (WGS) entry which is preliminary data.</text>
</comment>
<dbReference type="AlphaFoldDB" id="A0A8H3E438"/>
<protein>
    <submittedName>
        <fullName evidence="1">Uncharacterized protein</fullName>
    </submittedName>
</protein>
<reference evidence="1" key="1">
    <citation type="submission" date="2021-01" db="EMBL/GenBank/DDBJ databases">
        <authorList>
            <person name="Kaushik A."/>
        </authorList>
    </citation>
    <scope>NUCLEOTIDE SEQUENCE</scope>
    <source>
        <strain evidence="1">AG5</strain>
    </source>
</reference>
<evidence type="ECO:0000313" key="2">
    <source>
        <dbReference type="Proteomes" id="UP000663827"/>
    </source>
</evidence>